<reference evidence="4 6" key="1">
    <citation type="journal article" date="2016" name="Genome Announc.">
        <title>Draft Genome Sequence of the Rumen Methanogen Methanobrevibacter olleyae YLM1.</title>
        <authorList>
            <person name="Kelly W.J."/>
            <person name="Li D."/>
            <person name="Lambie S.C."/>
            <person name="Cox F."/>
            <person name="Attwood G.T."/>
            <person name="Altermann E."/>
            <person name="Leahy S.C."/>
        </authorList>
    </citation>
    <scope>NUCLEOTIDE SEQUENCE [LARGE SCALE GENOMIC DNA]</scope>
    <source>
        <strain evidence="4 6">YLM1</strain>
    </source>
</reference>
<dbReference type="OrthoDB" id="43333at2157"/>
<dbReference type="InterPro" id="IPR051257">
    <property type="entry name" value="Diverse_CBS-Domain"/>
</dbReference>
<dbReference type="Pfam" id="PF00571">
    <property type="entry name" value="CBS"/>
    <property type="match status" value="4"/>
</dbReference>
<protein>
    <submittedName>
        <fullName evidence="4">CBS domain-containing protein</fullName>
    </submittedName>
</protein>
<dbReference type="STRING" id="294671.YLM1_1433"/>
<dbReference type="InterPro" id="IPR000644">
    <property type="entry name" value="CBS_dom"/>
</dbReference>
<dbReference type="Gene3D" id="3.10.580.10">
    <property type="entry name" value="CBS-domain"/>
    <property type="match status" value="2"/>
</dbReference>
<dbReference type="SMART" id="SM00116">
    <property type="entry name" value="CBS"/>
    <property type="match status" value="4"/>
</dbReference>
<organism evidence="4 6">
    <name type="scientific">Methanobrevibacter olleyae</name>
    <dbReference type="NCBI Taxonomy" id="294671"/>
    <lineage>
        <taxon>Archaea</taxon>
        <taxon>Methanobacteriati</taxon>
        <taxon>Methanobacteriota</taxon>
        <taxon>Methanomada group</taxon>
        <taxon>Methanobacteria</taxon>
        <taxon>Methanobacteriales</taxon>
        <taxon>Methanobacteriaceae</taxon>
        <taxon>Methanobrevibacter</taxon>
    </lineage>
</organism>
<dbReference type="Proteomes" id="UP000066376">
    <property type="component" value="Chromosome"/>
</dbReference>
<dbReference type="Proteomes" id="UP000183442">
    <property type="component" value="Unassembled WGS sequence"/>
</dbReference>
<feature type="domain" description="CBS" evidence="3">
    <location>
        <begin position="115"/>
        <end position="172"/>
    </location>
</feature>
<dbReference type="AlphaFoldDB" id="A0A126R0U4"/>
<reference evidence="7" key="3">
    <citation type="submission" date="2016-10" db="EMBL/GenBank/DDBJ databases">
        <authorList>
            <person name="Varghese N."/>
        </authorList>
    </citation>
    <scope>NUCLEOTIDE SEQUENCE [LARGE SCALE GENOMIC DNA]</scope>
    <source>
        <strain evidence="7">DSM 16632</strain>
    </source>
</reference>
<dbReference type="InterPro" id="IPR046342">
    <property type="entry name" value="CBS_dom_sf"/>
</dbReference>
<dbReference type="EMBL" id="CP014265">
    <property type="protein sequence ID" value="AMK15990.1"/>
    <property type="molecule type" value="Genomic_DNA"/>
</dbReference>
<dbReference type="CDD" id="cd04631">
    <property type="entry name" value="CBS_archAMPK_gamma-repeat2"/>
    <property type="match status" value="1"/>
</dbReference>
<evidence type="ECO:0000313" key="4">
    <source>
        <dbReference type="EMBL" id="AMK15990.1"/>
    </source>
</evidence>
<evidence type="ECO:0000256" key="1">
    <source>
        <dbReference type="ARBA" id="ARBA00023122"/>
    </source>
</evidence>
<gene>
    <name evidence="5" type="ORF">SAMN02910297_00108</name>
    <name evidence="4" type="ORF">YLM1_1433</name>
</gene>
<dbReference type="PATRIC" id="fig|294671.3.peg.1494"/>
<dbReference type="SUPFAM" id="SSF54631">
    <property type="entry name" value="CBS-domain pair"/>
    <property type="match status" value="3"/>
</dbReference>
<dbReference type="GeneID" id="28489743"/>
<feature type="domain" description="CBS" evidence="3">
    <location>
        <begin position="252"/>
        <end position="305"/>
    </location>
</feature>
<keyword evidence="6" id="KW-1185">Reference proteome</keyword>
<evidence type="ECO:0000313" key="5">
    <source>
        <dbReference type="EMBL" id="SFL16998.1"/>
    </source>
</evidence>
<dbReference type="PANTHER" id="PTHR43080:SF2">
    <property type="entry name" value="CBS DOMAIN-CONTAINING PROTEIN"/>
    <property type="match status" value="1"/>
</dbReference>
<keyword evidence="1 2" id="KW-0129">CBS domain</keyword>
<dbReference type="PANTHER" id="PTHR43080">
    <property type="entry name" value="CBS DOMAIN-CONTAINING PROTEIN CBSX3, MITOCHONDRIAL"/>
    <property type="match status" value="1"/>
</dbReference>
<reference evidence="6" key="2">
    <citation type="submission" date="2016-02" db="EMBL/GenBank/DDBJ databases">
        <title>The draft genome sequence of the rumen methanogen Methanobrevibacter olleyae YLM1.</title>
        <authorList>
            <consortium name="New Zealand Agricultural Greenhouse Gas Research Centre/Pastoral Greenhouse Gas Research Consortium"/>
            <person name="Kelly W.J."/>
            <person name="Li D."/>
            <person name="Lambie S.C."/>
            <person name="Attwood G.T."/>
            <person name="Altermann E."/>
            <person name="Leahy S.C."/>
        </authorList>
    </citation>
    <scope>NUCLEOTIDE SEQUENCE [LARGE SCALE GENOMIC DNA]</scope>
    <source>
        <strain evidence="6">YLM1</strain>
    </source>
</reference>
<dbReference type="KEGG" id="mol:YLM1_1433"/>
<sequence length="305" mass="33701">MKDKNTKNLRKSLNRGSVEHKTKVAKNEGEIMTLAKKEVISIPQTRSIKEAAEMMIEHEFRRLPVTHPGSNKLLGIVTAMDILDFLGGGSKFDIIEKKHNDNFLAAINEPVKEIMTRDVISISPKYSIRESVDLMTEKGIGSLPIIDKEGKLVGIVTERDFALALAGSLTDETVGDIMIKDIITTTLGTPIESCSKMMVRNNLRRIPVVEEDKLIGIVTSTDILRFFGDKEMFASMTSNSGLDVLKRKISEIVKPNISVTESNVRLGDLCNLLAEKNIGGVPVVDDDELVGIITERDILNTVLKN</sequence>
<name>A0A126R0U4_METOL</name>
<dbReference type="EMBL" id="FOTL01000001">
    <property type="protein sequence ID" value="SFL16998.1"/>
    <property type="molecule type" value="Genomic_DNA"/>
</dbReference>
<accession>A0A126R0U4</accession>
<feature type="domain" description="CBS" evidence="3">
    <location>
        <begin position="178"/>
        <end position="235"/>
    </location>
</feature>
<proteinExistence type="predicted"/>
<evidence type="ECO:0000313" key="6">
    <source>
        <dbReference type="Proteomes" id="UP000066376"/>
    </source>
</evidence>
<reference evidence="5" key="4">
    <citation type="submission" date="2016-10" db="EMBL/GenBank/DDBJ databases">
        <authorList>
            <person name="de Groot N.N."/>
        </authorList>
    </citation>
    <scope>NUCLEOTIDE SEQUENCE [LARGE SCALE GENOMIC DNA]</scope>
    <source>
        <strain evidence="5">DSM 16632</strain>
    </source>
</reference>
<feature type="domain" description="CBS" evidence="3">
    <location>
        <begin position="32"/>
        <end position="94"/>
    </location>
</feature>
<evidence type="ECO:0000313" key="7">
    <source>
        <dbReference type="Proteomes" id="UP000183442"/>
    </source>
</evidence>
<evidence type="ECO:0000256" key="2">
    <source>
        <dbReference type="PROSITE-ProRule" id="PRU00703"/>
    </source>
</evidence>
<evidence type="ECO:0000259" key="3">
    <source>
        <dbReference type="PROSITE" id="PS51371"/>
    </source>
</evidence>
<dbReference type="RefSeq" id="WP_067147855.1">
    <property type="nucleotide sequence ID" value="NZ_CP014265.1"/>
</dbReference>
<dbReference type="PROSITE" id="PS51371">
    <property type="entry name" value="CBS"/>
    <property type="match status" value="4"/>
</dbReference>
<dbReference type="CDD" id="cd17779">
    <property type="entry name" value="CBS_archAMPK_gamma-repeat1"/>
    <property type="match status" value="1"/>
</dbReference>